<comment type="subcellular location">
    <subcellularLocation>
        <location evidence="1">Cell inner membrane</location>
        <topology evidence="1">Single-pass membrane protein</topology>
        <orientation evidence="1">Periplasmic side</orientation>
    </subcellularLocation>
</comment>
<evidence type="ECO:0000313" key="12">
    <source>
        <dbReference type="EMBL" id="SDA91317.1"/>
    </source>
</evidence>
<dbReference type="Gene3D" id="3.30.1150.10">
    <property type="match status" value="1"/>
</dbReference>
<dbReference type="PROSITE" id="PS52015">
    <property type="entry name" value="TONB_CTD"/>
    <property type="match status" value="1"/>
</dbReference>
<dbReference type="Gene3D" id="2.60.40.1120">
    <property type="entry name" value="Carboxypeptidase-like, regulatory domain"/>
    <property type="match status" value="1"/>
</dbReference>
<keyword evidence="9" id="KW-0472">Membrane</keyword>
<dbReference type="InterPro" id="IPR008969">
    <property type="entry name" value="CarboxyPept-like_regulatory"/>
</dbReference>
<dbReference type="EMBL" id="FMXE01000029">
    <property type="protein sequence ID" value="SDA91317.1"/>
    <property type="molecule type" value="Genomic_DNA"/>
</dbReference>
<evidence type="ECO:0000259" key="11">
    <source>
        <dbReference type="PROSITE" id="PS52015"/>
    </source>
</evidence>
<dbReference type="GO" id="GO:0055085">
    <property type="term" value="P:transmembrane transport"/>
    <property type="evidence" value="ECO:0007669"/>
    <property type="project" value="InterPro"/>
</dbReference>
<evidence type="ECO:0000256" key="9">
    <source>
        <dbReference type="ARBA" id="ARBA00023136"/>
    </source>
</evidence>
<feature type="domain" description="TonB C-terminal" evidence="11">
    <location>
        <begin position="133"/>
        <end position="229"/>
    </location>
</feature>
<dbReference type="OrthoDB" id="9812355at2"/>
<dbReference type="Proteomes" id="UP000198756">
    <property type="component" value="Unassembled WGS sequence"/>
</dbReference>
<evidence type="ECO:0000256" key="3">
    <source>
        <dbReference type="ARBA" id="ARBA00022448"/>
    </source>
</evidence>
<keyword evidence="6" id="KW-0812">Transmembrane</keyword>
<dbReference type="InterPro" id="IPR051045">
    <property type="entry name" value="TonB-dependent_transducer"/>
</dbReference>
<reference evidence="13" key="1">
    <citation type="submission" date="2016-10" db="EMBL/GenBank/DDBJ databases">
        <authorList>
            <person name="Varghese N."/>
            <person name="Submissions S."/>
        </authorList>
    </citation>
    <scope>NUCLEOTIDE SEQUENCE [LARGE SCALE GENOMIC DNA]</scope>
    <source>
        <strain evidence="13">DSM 22703</strain>
    </source>
</reference>
<evidence type="ECO:0000313" key="13">
    <source>
        <dbReference type="Proteomes" id="UP000198756"/>
    </source>
</evidence>
<organism evidence="12 13">
    <name type="scientific">Algoriphagus alkaliphilus</name>
    <dbReference type="NCBI Taxonomy" id="279824"/>
    <lineage>
        <taxon>Bacteria</taxon>
        <taxon>Pseudomonadati</taxon>
        <taxon>Bacteroidota</taxon>
        <taxon>Cytophagia</taxon>
        <taxon>Cytophagales</taxon>
        <taxon>Cyclobacteriaceae</taxon>
        <taxon>Algoriphagus</taxon>
    </lineage>
</organism>
<evidence type="ECO:0000256" key="2">
    <source>
        <dbReference type="ARBA" id="ARBA00006555"/>
    </source>
</evidence>
<dbReference type="AlphaFoldDB" id="A0A1G5Z9N6"/>
<evidence type="ECO:0000256" key="5">
    <source>
        <dbReference type="ARBA" id="ARBA00022519"/>
    </source>
</evidence>
<dbReference type="PANTHER" id="PTHR33446">
    <property type="entry name" value="PROTEIN TONB-RELATED"/>
    <property type="match status" value="1"/>
</dbReference>
<dbReference type="InterPro" id="IPR037682">
    <property type="entry name" value="TonB_C"/>
</dbReference>
<dbReference type="Pfam" id="PF03544">
    <property type="entry name" value="TonB_C"/>
    <property type="match status" value="1"/>
</dbReference>
<protein>
    <submittedName>
        <fullName evidence="12">TonB family C-terminal domain-containing protein</fullName>
    </submittedName>
</protein>
<sequence>MKALLSIRLSYFCLLLFGSMAIFSDSFAQKISEGIKIKGSVVDQDDKIVRGASILIKGTTSGTVTNMDGNFWLTVPSSDAVLVVTFIDLETKEILVSDKTEFKITLKPEVKFQLSEAGFMVHDKVDQLPTPSEGIEEWNRYLSKNIKYPQTAREANTQGTVIVGFKIKEDGTVANVEIIRGIGGGCDQEAVRIIAEGPDWEPAIKGGQAVTTQLSLPIRFVIAVDPGVSSPKQQNEKAIADRFGKHVTVVGYQAK</sequence>
<comment type="similarity">
    <text evidence="2">Belongs to the TonB family.</text>
</comment>
<accession>A0A1G5Z9N6</accession>
<evidence type="ECO:0000256" key="4">
    <source>
        <dbReference type="ARBA" id="ARBA00022475"/>
    </source>
</evidence>
<dbReference type="GO" id="GO:0015031">
    <property type="term" value="P:protein transport"/>
    <property type="evidence" value="ECO:0007669"/>
    <property type="project" value="UniProtKB-KW"/>
</dbReference>
<keyword evidence="10" id="KW-0732">Signal</keyword>
<keyword evidence="13" id="KW-1185">Reference proteome</keyword>
<evidence type="ECO:0000256" key="7">
    <source>
        <dbReference type="ARBA" id="ARBA00022927"/>
    </source>
</evidence>
<proteinExistence type="inferred from homology"/>
<evidence type="ECO:0000256" key="1">
    <source>
        <dbReference type="ARBA" id="ARBA00004383"/>
    </source>
</evidence>
<dbReference type="Pfam" id="PF13715">
    <property type="entry name" value="CarbopepD_reg_2"/>
    <property type="match status" value="1"/>
</dbReference>
<dbReference type="GO" id="GO:0031992">
    <property type="term" value="F:energy transducer activity"/>
    <property type="evidence" value="ECO:0007669"/>
    <property type="project" value="TreeGrafter"/>
</dbReference>
<dbReference type="InterPro" id="IPR006260">
    <property type="entry name" value="TonB/TolA_C"/>
</dbReference>
<evidence type="ECO:0000256" key="8">
    <source>
        <dbReference type="ARBA" id="ARBA00022989"/>
    </source>
</evidence>
<dbReference type="NCBIfam" id="TIGR01352">
    <property type="entry name" value="tonB_Cterm"/>
    <property type="match status" value="1"/>
</dbReference>
<dbReference type="STRING" id="279824.SAMN03080617_03397"/>
<keyword evidence="3" id="KW-0813">Transport</keyword>
<evidence type="ECO:0000256" key="6">
    <source>
        <dbReference type="ARBA" id="ARBA00022692"/>
    </source>
</evidence>
<gene>
    <name evidence="12" type="ORF">SAMN03080617_03397</name>
</gene>
<name>A0A1G5Z9N6_9BACT</name>
<keyword evidence="4" id="KW-1003">Cell membrane</keyword>
<dbReference type="RefSeq" id="WP_092732488.1">
    <property type="nucleotide sequence ID" value="NZ_FMXE01000029.1"/>
</dbReference>
<evidence type="ECO:0000256" key="10">
    <source>
        <dbReference type="SAM" id="SignalP"/>
    </source>
</evidence>
<dbReference type="PANTHER" id="PTHR33446:SF2">
    <property type="entry name" value="PROTEIN TONB"/>
    <property type="match status" value="1"/>
</dbReference>
<feature type="signal peptide" evidence="10">
    <location>
        <begin position="1"/>
        <end position="28"/>
    </location>
</feature>
<keyword evidence="7" id="KW-0653">Protein transport</keyword>
<feature type="chain" id="PRO_5011677720" evidence="10">
    <location>
        <begin position="29"/>
        <end position="255"/>
    </location>
</feature>
<dbReference type="GO" id="GO:0098797">
    <property type="term" value="C:plasma membrane protein complex"/>
    <property type="evidence" value="ECO:0007669"/>
    <property type="project" value="TreeGrafter"/>
</dbReference>
<keyword evidence="5" id="KW-0997">Cell inner membrane</keyword>
<keyword evidence="8" id="KW-1133">Transmembrane helix</keyword>
<dbReference type="SUPFAM" id="SSF49464">
    <property type="entry name" value="Carboxypeptidase regulatory domain-like"/>
    <property type="match status" value="1"/>
</dbReference>
<dbReference type="SUPFAM" id="SSF74653">
    <property type="entry name" value="TolA/TonB C-terminal domain"/>
    <property type="match status" value="1"/>
</dbReference>